<feature type="compositionally biased region" description="Basic and acidic residues" evidence="1">
    <location>
        <begin position="148"/>
        <end position="162"/>
    </location>
</feature>
<feature type="compositionally biased region" description="Polar residues" evidence="1">
    <location>
        <begin position="63"/>
        <end position="74"/>
    </location>
</feature>
<dbReference type="InterPro" id="IPR022024">
    <property type="entry name" value="DUF3602"/>
</dbReference>
<protein>
    <submittedName>
        <fullName evidence="2">Uncharacterized protein</fullName>
    </submittedName>
</protein>
<feature type="compositionally biased region" description="Low complexity" evidence="1">
    <location>
        <begin position="75"/>
        <end position="121"/>
    </location>
</feature>
<name>A0A8E2ECY6_9PEZI</name>
<reference evidence="2 3" key="1">
    <citation type="journal article" date="2016" name="Nat. Commun.">
        <title>Ectomycorrhizal ecology is imprinted in the genome of the dominant symbiotic fungus Cenococcum geophilum.</title>
        <authorList>
            <consortium name="DOE Joint Genome Institute"/>
            <person name="Peter M."/>
            <person name="Kohler A."/>
            <person name="Ohm R.A."/>
            <person name="Kuo A."/>
            <person name="Krutzmann J."/>
            <person name="Morin E."/>
            <person name="Arend M."/>
            <person name="Barry K.W."/>
            <person name="Binder M."/>
            <person name="Choi C."/>
            <person name="Clum A."/>
            <person name="Copeland A."/>
            <person name="Grisel N."/>
            <person name="Haridas S."/>
            <person name="Kipfer T."/>
            <person name="LaButti K."/>
            <person name="Lindquist E."/>
            <person name="Lipzen A."/>
            <person name="Maire R."/>
            <person name="Meier B."/>
            <person name="Mihaltcheva S."/>
            <person name="Molinier V."/>
            <person name="Murat C."/>
            <person name="Poggeler S."/>
            <person name="Quandt C.A."/>
            <person name="Sperisen C."/>
            <person name="Tritt A."/>
            <person name="Tisserant E."/>
            <person name="Crous P.W."/>
            <person name="Henrissat B."/>
            <person name="Nehls U."/>
            <person name="Egli S."/>
            <person name="Spatafora J.W."/>
            <person name="Grigoriev I.V."/>
            <person name="Martin F.M."/>
        </authorList>
    </citation>
    <scope>NUCLEOTIDE SEQUENCE [LARGE SCALE GENOMIC DNA]</scope>
    <source>
        <strain evidence="2 3">CBS 459.81</strain>
    </source>
</reference>
<feature type="compositionally biased region" description="Low complexity" evidence="1">
    <location>
        <begin position="32"/>
        <end position="50"/>
    </location>
</feature>
<dbReference type="PANTHER" id="PTHR34693">
    <property type="entry name" value="PROTEIN PAR32"/>
    <property type="match status" value="1"/>
</dbReference>
<feature type="region of interest" description="Disordered" evidence="1">
    <location>
        <begin position="23"/>
        <end position="162"/>
    </location>
</feature>
<dbReference type="Pfam" id="PF12223">
    <property type="entry name" value="DUF3602"/>
    <property type="match status" value="1"/>
</dbReference>
<evidence type="ECO:0000256" key="1">
    <source>
        <dbReference type="SAM" id="MobiDB-lite"/>
    </source>
</evidence>
<dbReference type="EMBL" id="KV744926">
    <property type="protein sequence ID" value="OCK81283.1"/>
    <property type="molecule type" value="Genomic_DNA"/>
</dbReference>
<dbReference type="PANTHER" id="PTHR34693:SF5">
    <property type="match status" value="1"/>
</dbReference>
<sequence>MPTSGRGGAGNIFSEAQIEESNRKLAEDLEASRPLASSAALPASSEPLSEYAHMGRGGAGNWYQPSELEQTGTFASTITTTLPSSSTSSTSSNPSSSTSTTAATDSTAAPPTASKPAISTPWHPPNVEMPIARAGRGGAGNFVWESEEDKKRKVEAERNRLREAEEAVVRDVEKGLKMPEKVVLGGVKGGRGW</sequence>
<keyword evidence="3" id="KW-1185">Reference proteome</keyword>
<evidence type="ECO:0000313" key="3">
    <source>
        <dbReference type="Proteomes" id="UP000250266"/>
    </source>
</evidence>
<organism evidence="2 3">
    <name type="scientific">Lepidopterella palustris CBS 459.81</name>
    <dbReference type="NCBI Taxonomy" id="1314670"/>
    <lineage>
        <taxon>Eukaryota</taxon>
        <taxon>Fungi</taxon>
        <taxon>Dikarya</taxon>
        <taxon>Ascomycota</taxon>
        <taxon>Pezizomycotina</taxon>
        <taxon>Dothideomycetes</taxon>
        <taxon>Pleosporomycetidae</taxon>
        <taxon>Mytilinidiales</taxon>
        <taxon>Argynnaceae</taxon>
        <taxon>Lepidopterella</taxon>
    </lineage>
</organism>
<dbReference type="OrthoDB" id="4159136at2759"/>
<dbReference type="InterPro" id="IPR053203">
    <property type="entry name" value="Cisplatin_resist-associated"/>
</dbReference>
<accession>A0A8E2ECY6</accession>
<evidence type="ECO:0000313" key="2">
    <source>
        <dbReference type="EMBL" id="OCK81283.1"/>
    </source>
</evidence>
<proteinExistence type="predicted"/>
<dbReference type="Proteomes" id="UP000250266">
    <property type="component" value="Unassembled WGS sequence"/>
</dbReference>
<dbReference type="AlphaFoldDB" id="A0A8E2ECY6"/>
<gene>
    <name evidence="2" type="ORF">K432DRAFT_20915</name>
</gene>